<organism evidence="3 4">
    <name type="scientific">Bartonella alsatica</name>
    <dbReference type="NCBI Taxonomy" id="52764"/>
    <lineage>
        <taxon>Bacteria</taxon>
        <taxon>Pseudomonadati</taxon>
        <taxon>Pseudomonadota</taxon>
        <taxon>Alphaproteobacteria</taxon>
        <taxon>Hyphomicrobiales</taxon>
        <taxon>Bartonellaceae</taxon>
        <taxon>Bartonella</taxon>
    </lineage>
</organism>
<keyword evidence="4" id="KW-1185">Reference proteome</keyword>
<proteinExistence type="predicted"/>
<gene>
    <name evidence="3" type="ORF">HWV54_05700</name>
</gene>
<feature type="chain" id="PRO_5045147595" evidence="2">
    <location>
        <begin position="29"/>
        <end position="116"/>
    </location>
</feature>
<keyword evidence="1" id="KW-0812">Transmembrane</keyword>
<dbReference type="EMBL" id="CP058235">
    <property type="protein sequence ID" value="QLC52346.1"/>
    <property type="molecule type" value="Genomic_DNA"/>
</dbReference>
<dbReference type="RefSeq" id="WP_005865836.1">
    <property type="nucleotide sequence ID" value="NZ_CACVBB010000002.1"/>
</dbReference>
<evidence type="ECO:0000256" key="2">
    <source>
        <dbReference type="SAM" id="SignalP"/>
    </source>
</evidence>
<sequence>MIKVFKNYVFNIFIASVFFLSQSVNVNANYLKNVPQRENMSVSLMETDRKKEISIAAFYVPSSNCLVENGKVVKVFEPITLTLGLFNTVGALGFGFLTGTIMGLFTRILGWLIGEN</sequence>
<evidence type="ECO:0000313" key="4">
    <source>
        <dbReference type="Proteomes" id="UP000509443"/>
    </source>
</evidence>
<keyword evidence="1" id="KW-1133">Transmembrane helix</keyword>
<name>A0ABX6QGR8_9HYPH</name>
<feature type="signal peptide" evidence="2">
    <location>
        <begin position="1"/>
        <end position="28"/>
    </location>
</feature>
<protein>
    <submittedName>
        <fullName evidence="3">Uncharacterized protein</fullName>
    </submittedName>
</protein>
<evidence type="ECO:0000256" key="1">
    <source>
        <dbReference type="SAM" id="Phobius"/>
    </source>
</evidence>
<keyword evidence="1" id="KW-0472">Membrane</keyword>
<keyword evidence="2" id="KW-0732">Signal</keyword>
<reference evidence="3 4" key="1">
    <citation type="submission" date="2020-06" db="EMBL/GenBank/DDBJ databases">
        <title>Complete closed genome sequence of Bartonella alsatica CIP 105477.</title>
        <authorList>
            <person name="Thibau A."/>
            <person name="Schultze T.G."/>
            <person name="Kempf V.A.J."/>
        </authorList>
    </citation>
    <scope>NUCLEOTIDE SEQUENCE [LARGE SCALE GENOMIC DNA]</scope>
    <source>
        <strain evidence="3 4">CIP 105477</strain>
    </source>
</reference>
<dbReference type="Proteomes" id="UP000509443">
    <property type="component" value="Chromosome"/>
</dbReference>
<accession>A0ABX6QGR8</accession>
<feature type="transmembrane region" description="Helical" evidence="1">
    <location>
        <begin position="91"/>
        <end position="113"/>
    </location>
</feature>
<evidence type="ECO:0000313" key="3">
    <source>
        <dbReference type="EMBL" id="QLC52346.1"/>
    </source>
</evidence>